<reference evidence="2 3" key="1">
    <citation type="journal article" date="2018" name="Int. J. Syst. Evol. Microbiol.">
        <title>Pseudooceanicola lipolyticus sp. nov., a marine alphaproteobacterium, reclassification of Oceanicola flagellatus as Pseudooceanicola flagellatus comb. nov. and emended description of the genus Pseudooceanicola.</title>
        <authorList>
            <person name="Huang M.-M."/>
            <person name="Guo L.-L."/>
            <person name="Wu Y.-H."/>
            <person name="Lai Q.-L."/>
            <person name="Shao Z.-Z."/>
            <person name="Wang C.-S."/>
            <person name="Wu M."/>
            <person name="Xu X.-W."/>
        </authorList>
    </citation>
    <scope>NUCLEOTIDE SEQUENCE [LARGE SCALE GENOMIC DNA]</scope>
    <source>
        <strain evidence="2 3">Ar-45</strain>
    </source>
</reference>
<dbReference type="Gene3D" id="3.40.50.300">
    <property type="entry name" value="P-loop containing nucleotide triphosphate hydrolases"/>
    <property type="match status" value="1"/>
</dbReference>
<dbReference type="Pfam" id="PF13304">
    <property type="entry name" value="AAA_21"/>
    <property type="match status" value="1"/>
</dbReference>
<dbReference type="PANTHER" id="PTHR43581:SF2">
    <property type="entry name" value="EXCINUCLEASE ATPASE SUBUNIT"/>
    <property type="match status" value="1"/>
</dbReference>
<comment type="caution">
    <text evidence="2">The sequence shown here is derived from an EMBL/GenBank/DDBJ whole genome shotgun (WGS) entry which is preliminary data.</text>
</comment>
<dbReference type="InterPro" id="IPR027417">
    <property type="entry name" value="P-loop_NTPase"/>
</dbReference>
<feature type="domain" description="ATPase AAA-type core" evidence="1">
    <location>
        <begin position="201"/>
        <end position="308"/>
    </location>
</feature>
<dbReference type="Proteomes" id="UP000231702">
    <property type="component" value="Unassembled WGS sequence"/>
</dbReference>
<dbReference type="InterPro" id="IPR051396">
    <property type="entry name" value="Bact_Antivir_Def_Nuclease"/>
</dbReference>
<dbReference type="InterPro" id="IPR003959">
    <property type="entry name" value="ATPase_AAA_core"/>
</dbReference>
<gene>
    <name evidence="2" type="ORF">CVM39_03810</name>
</gene>
<dbReference type="SUPFAM" id="SSF52540">
    <property type="entry name" value="P-loop containing nucleoside triphosphate hydrolases"/>
    <property type="match status" value="1"/>
</dbReference>
<keyword evidence="2" id="KW-0547">Nucleotide-binding</keyword>
<keyword evidence="3" id="KW-1185">Reference proteome</keyword>
<dbReference type="GO" id="GO:0005524">
    <property type="term" value="F:ATP binding"/>
    <property type="evidence" value="ECO:0007669"/>
    <property type="project" value="UniProtKB-KW"/>
</dbReference>
<name>A0ABX4MSQ0_9RHOB</name>
<evidence type="ECO:0000313" key="2">
    <source>
        <dbReference type="EMBL" id="PJE31343.1"/>
    </source>
</evidence>
<organism evidence="2 3">
    <name type="scientific">Pseudooceanicola antarcticus</name>
    <dbReference type="NCBI Taxonomy" id="1247613"/>
    <lineage>
        <taxon>Bacteria</taxon>
        <taxon>Pseudomonadati</taxon>
        <taxon>Pseudomonadota</taxon>
        <taxon>Alphaproteobacteria</taxon>
        <taxon>Rhodobacterales</taxon>
        <taxon>Paracoccaceae</taxon>
        <taxon>Pseudooceanicola</taxon>
    </lineage>
</organism>
<dbReference type="EMBL" id="PGTD01000010">
    <property type="protein sequence ID" value="PJE31343.1"/>
    <property type="molecule type" value="Genomic_DNA"/>
</dbReference>
<keyword evidence="2" id="KW-0067">ATP-binding</keyword>
<accession>A0ABX4MSQ0</accession>
<evidence type="ECO:0000313" key="3">
    <source>
        <dbReference type="Proteomes" id="UP000231702"/>
    </source>
</evidence>
<proteinExistence type="predicted"/>
<dbReference type="PANTHER" id="PTHR43581">
    <property type="entry name" value="ATP/GTP PHOSPHATASE"/>
    <property type="match status" value="1"/>
</dbReference>
<protein>
    <submittedName>
        <fullName evidence="2">ATP-binding protein</fullName>
    </submittedName>
</protein>
<sequence length="415" mass="47004">MTVPVARTAKMSGVFELPKLKLLGAASGNYPSREVSPESKGQNVGLEIRMSRITFLVGPNGCGKTRELVRESGSIGDWPYHTAAVIANTPFVRFERRTRNRKVFRVSPAGINRVVSENLRNFFDSEGRDTFDISDLLEAIGFFPDIDLDVKVDKVNDFDLDKITTDLFEVEALSSILDILGAEGGGRFELSRHNDSFMRSLRGRNRILFKYIRELKREKLVASYDLIFRHRGRAPQIFAELSSGEQTLISTFLFIRSTLPSLGALFIDEPENSLHPEWQRRYLEILHMALGYHEAKIYLATHSPVVVSGALSSYGDDVEVVRVDGDARYPVEINQTSGPESVEEILWEAFDTITPVSHFLSIELSRVLQRLTDGQISQQEAENEIHSFKKRSYDNTQRELLSRVLDNIKRFSQNG</sequence>
<evidence type="ECO:0000259" key="1">
    <source>
        <dbReference type="Pfam" id="PF13304"/>
    </source>
</evidence>